<evidence type="ECO:0000256" key="1">
    <source>
        <dbReference type="SAM" id="Coils"/>
    </source>
</evidence>
<evidence type="ECO:0000313" key="3">
    <source>
        <dbReference type="EMBL" id="KPA80690.1"/>
    </source>
</evidence>
<dbReference type="EMBL" id="LGTL01000008">
    <property type="protein sequence ID" value="KPA80690.1"/>
    <property type="molecule type" value="Genomic_DNA"/>
</dbReference>
<evidence type="ECO:0000313" key="4">
    <source>
        <dbReference type="Proteomes" id="UP000037923"/>
    </source>
</evidence>
<sequence length="743" mass="80265">MSFFSNPLAEEDEVVPPDYPLEQYDERKREDDFNELLVRSTKLETAQRSSGDAAAMAHPDLVQCLQQNQQIRSTLEETWGEISDYDKQRQLSALSSSSKVFPALPGHSAASALMNTVDAVSVQMQAQAMQRESVTSHLNKTVETASARLTAGGASSPVTSPTASAYTALHTAALHPHAQPSPAHPSHSADELPVFETEEVDDAVRALEAQLPGMSAEEAALAAAAVQQLHFGLRSWTALVQRHATLQQSVAAKTQEQREAHLALQTFARWTAARQLACEQQAEPGSTAAKACPSSGSSVALAAPPLSFDLAVAESLNKELNEENWRLESVLARLLSRQQGAPHTSLAGSALVQYVSLLDHTRELEQEVERLGSAVLYLRAALAAPPSADAQELVRIASSPSPSSGTGTATSTAQETAWAARLTHLSAMEQSLRLPSTAHGDADSADNSAHAILLHGLTKLLELHDAGLHAVALLSTYFEKQSASATFLVRAMRGGGSLEDATVERVLDVPLPDETSLRRPLEDVAATWGEVKGEVGASVQKAVAAAAATLARWAAVRSLLARLLRETLSTLEQQSGAGGDREAKELAALLAGYAEEEKSPRKVDAPATGCVRADPSWATALQEEVEAFKAEKDAQRQQTKNYWLNQRDEANKKLTWLMKQPNAPLLMQLCAAEEEKEELEQQWKLVHNTSADTSELQHTLDDIQRQVAEETLHNTKLQEELNEAQSRKQALERERASLIASSS</sequence>
<feature type="region of interest" description="Disordered" evidence="2">
    <location>
        <begin position="715"/>
        <end position="743"/>
    </location>
</feature>
<gene>
    <name evidence="3" type="ORF">ABB37_04865</name>
</gene>
<dbReference type="OMA" id="CCADMRG"/>
<proteinExistence type="predicted"/>
<keyword evidence="1" id="KW-0175">Coiled coil</keyword>
<dbReference type="AlphaFoldDB" id="A0A0M9G1V0"/>
<organism evidence="3 4">
    <name type="scientific">Leptomonas pyrrhocoris</name>
    <name type="common">Firebug parasite</name>
    <dbReference type="NCBI Taxonomy" id="157538"/>
    <lineage>
        <taxon>Eukaryota</taxon>
        <taxon>Discoba</taxon>
        <taxon>Euglenozoa</taxon>
        <taxon>Kinetoplastea</taxon>
        <taxon>Metakinetoplastina</taxon>
        <taxon>Trypanosomatida</taxon>
        <taxon>Trypanosomatidae</taxon>
        <taxon>Leishmaniinae</taxon>
        <taxon>Leptomonas</taxon>
    </lineage>
</organism>
<feature type="coiled-coil region" evidence="1">
    <location>
        <begin position="310"/>
        <end position="337"/>
    </location>
</feature>
<keyword evidence="4" id="KW-1185">Reference proteome</keyword>
<dbReference type="GeneID" id="26905156"/>
<accession>A0A0M9G1V0</accession>
<dbReference type="Proteomes" id="UP000037923">
    <property type="component" value="Unassembled WGS sequence"/>
</dbReference>
<comment type="caution">
    <text evidence="3">The sequence shown here is derived from an EMBL/GenBank/DDBJ whole genome shotgun (WGS) entry which is preliminary data.</text>
</comment>
<protein>
    <submittedName>
        <fullName evidence="3">Uncharacterized protein</fullName>
    </submittedName>
</protein>
<feature type="region of interest" description="Disordered" evidence="2">
    <location>
        <begin position="1"/>
        <end position="32"/>
    </location>
</feature>
<feature type="compositionally biased region" description="Basic and acidic residues" evidence="2">
    <location>
        <begin position="715"/>
        <end position="736"/>
    </location>
</feature>
<dbReference type="OrthoDB" id="273514at2759"/>
<dbReference type="RefSeq" id="XP_015659129.1">
    <property type="nucleotide sequence ID" value="XM_015802685.1"/>
</dbReference>
<name>A0A0M9G1V0_LEPPY</name>
<reference evidence="3 4" key="1">
    <citation type="submission" date="2015-07" db="EMBL/GenBank/DDBJ databases">
        <title>High-quality genome of monoxenous trypanosomatid Leptomonas pyrrhocoris.</title>
        <authorList>
            <person name="Flegontov P."/>
            <person name="Butenko A."/>
            <person name="Firsov S."/>
            <person name="Vlcek C."/>
            <person name="Logacheva M.D."/>
            <person name="Field M."/>
            <person name="Filatov D."/>
            <person name="Flegontova O."/>
            <person name="Gerasimov E."/>
            <person name="Jackson A.P."/>
            <person name="Kelly S."/>
            <person name="Opperdoes F."/>
            <person name="O'Reilly A."/>
            <person name="Votypka J."/>
            <person name="Yurchenko V."/>
            <person name="Lukes J."/>
        </authorList>
    </citation>
    <scope>NUCLEOTIDE SEQUENCE [LARGE SCALE GENOMIC DNA]</scope>
    <source>
        <strain evidence="3">H10</strain>
    </source>
</reference>
<dbReference type="VEuPathDB" id="TriTrypDB:LpyrH10_08_3140"/>
<evidence type="ECO:0000256" key="2">
    <source>
        <dbReference type="SAM" id="MobiDB-lite"/>
    </source>
</evidence>